<dbReference type="Proteomes" id="UP000286746">
    <property type="component" value="Unassembled WGS sequence"/>
</dbReference>
<evidence type="ECO:0000313" key="5">
    <source>
        <dbReference type="Proteomes" id="UP000286746"/>
    </source>
</evidence>
<dbReference type="Pfam" id="PF14232">
    <property type="entry name" value="DUF4334"/>
    <property type="match status" value="1"/>
</dbReference>
<comment type="caution">
    <text evidence="4">The sequence shown here is derived from an EMBL/GenBank/DDBJ whole genome shotgun (WGS) entry which is preliminary data.</text>
</comment>
<protein>
    <recommendedName>
        <fullName evidence="6">DUF4334 domain-containing protein</fullName>
    </recommendedName>
</protein>
<organism evidence="4 5">
    <name type="scientific">Streptomyces paromomycinus</name>
    <name type="common">Streptomyces rimosus subsp. paromomycinus</name>
    <dbReference type="NCBI Taxonomy" id="92743"/>
    <lineage>
        <taxon>Bacteria</taxon>
        <taxon>Bacillati</taxon>
        <taxon>Actinomycetota</taxon>
        <taxon>Actinomycetes</taxon>
        <taxon>Kitasatosporales</taxon>
        <taxon>Streptomycetaceae</taxon>
        <taxon>Streptomyces</taxon>
    </lineage>
</organism>
<dbReference type="InterPro" id="IPR025568">
    <property type="entry name" value="DUF4334"/>
</dbReference>
<name>A0A401WFG8_STREY</name>
<evidence type="ECO:0000259" key="3">
    <source>
        <dbReference type="Pfam" id="PF14232"/>
    </source>
</evidence>
<dbReference type="SUPFAM" id="SSF48576">
    <property type="entry name" value="Terpenoid synthases"/>
    <property type="match status" value="1"/>
</dbReference>
<evidence type="ECO:0008006" key="6">
    <source>
        <dbReference type="Google" id="ProtNLM"/>
    </source>
</evidence>
<dbReference type="Pfam" id="PF14231">
    <property type="entry name" value="GXWXG"/>
    <property type="match status" value="1"/>
</dbReference>
<accession>A0A401WFG8</accession>
<evidence type="ECO:0000256" key="1">
    <source>
        <dbReference type="SAM" id="MobiDB-lite"/>
    </source>
</evidence>
<dbReference type="Pfam" id="PF19086">
    <property type="entry name" value="Terpene_syn_C_2"/>
    <property type="match status" value="1"/>
</dbReference>
<dbReference type="InterPro" id="IPR008949">
    <property type="entry name" value="Isoprenoid_synthase_dom_sf"/>
</dbReference>
<dbReference type="EMBL" id="BHZD01000001">
    <property type="protein sequence ID" value="GCD48030.1"/>
    <property type="molecule type" value="Genomic_DNA"/>
</dbReference>
<reference evidence="4 5" key="1">
    <citation type="submission" date="2018-11" db="EMBL/GenBank/DDBJ databases">
        <title>Whole genome sequence of Streptomyces paromomycinus NBRC 15454(T).</title>
        <authorList>
            <person name="Komaki H."/>
            <person name="Tamura T."/>
        </authorList>
    </citation>
    <scope>NUCLEOTIDE SEQUENCE [LARGE SCALE GENOMIC DNA]</scope>
    <source>
        <strain evidence="4 5">NBRC 15454</strain>
    </source>
</reference>
<dbReference type="AlphaFoldDB" id="A0A401WFG8"/>
<feature type="compositionally biased region" description="Low complexity" evidence="1">
    <location>
        <begin position="291"/>
        <end position="303"/>
    </location>
</feature>
<evidence type="ECO:0000313" key="4">
    <source>
        <dbReference type="EMBL" id="GCD48030.1"/>
    </source>
</evidence>
<proteinExistence type="predicted"/>
<dbReference type="InterPro" id="IPR025951">
    <property type="entry name" value="GXWXG_dom"/>
</dbReference>
<keyword evidence="5" id="KW-1185">Reference proteome</keyword>
<feature type="domain" description="GXWXG" evidence="2">
    <location>
        <begin position="334"/>
        <end position="391"/>
    </location>
</feature>
<dbReference type="Gene3D" id="2.40.128.580">
    <property type="entry name" value="GXWXG domain"/>
    <property type="match status" value="1"/>
</dbReference>
<feature type="region of interest" description="Disordered" evidence="1">
    <location>
        <begin position="284"/>
        <end position="310"/>
    </location>
</feature>
<feature type="domain" description="DUF4334" evidence="3">
    <location>
        <begin position="402"/>
        <end position="456"/>
    </location>
</feature>
<sequence>MADTCSAALQNMPRLENWLEKHGLPVDTALVPLMCLQTAFFTPWLPPDTCLRMSRLTVWLMAIDNVLDAPAAPGCPGPDWPAARVEDWHRILDGHDGGSDDPVARALAEIIRDVDGDGRPELLAVWRESMHQTLTGMRYEHETSRTAAAGGTLPGLTDYLRHGAWSIGVEQQVTALWALLDEPGLAGRLPVLRTALHAAATAIRLLNDLRGHHREQAEGKPDALALGLTEREAYERADAGLESCLRALAPLTAAGYGSAVALERVVIWHARMYHRFDPVRPGPAAAPPLPGSTAPVPSVPSVSRPKEAPPMGTEQEVLDAVASGGTYDTAELAALFDRLAPVDTAFLIGTWRGGAFEHTGENAELLTKMRWYGKRFVDADHVEPLLCRDEGGAVYSYTESGLASLREVVHRGKQSAAMVYDQLPVIDHFRRLTDDVLLCVMDKKGDPEDFYFHLTRVPEPEAGA</sequence>
<dbReference type="Gene3D" id="1.10.600.10">
    <property type="entry name" value="Farnesyl Diphosphate Synthase"/>
    <property type="match status" value="1"/>
</dbReference>
<gene>
    <name evidence="4" type="ORF">GKJPGBOP_07826</name>
</gene>
<evidence type="ECO:0000259" key="2">
    <source>
        <dbReference type="Pfam" id="PF14231"/>
    </source>
</evidence>